<feature type="domain" description="Coiled-coil SMC6 And NSE5 INteracting (CANIN)" evidence="3">
    <location>
        <begin position="754"/>
        <end position="881"/>
    </location>
</feature>
<comment type="similarity">
    <text evidence="1">Belongs to the FAM178 family.</text>
</comment>
<feature type="region of interest" description="Disordered" evidence="2">
    <location>
        <begin position="1106"/>
        <end position="1128"/>
    </location>
</feature>
<protein>
    <submittedName>
        <fullName evidence="5">Uncharacterized protein LOC100370605</fullName>
    </submittedName>
</protein>
<dbReference type="Pfam" id="PF14816">
    <property type="entry name" value="CANIN"/>
    <property type="match status" value="2"/>
</dbReference>
<evidence type="ECO:0000256" key="1">
    <source>
        <dbReference type="ARBA" id="ARBA00010311"/>
    </source>
</evidence>
<organism evidence="4 5">
    <name type="scientific">Saccoglossus kowalevskii</name>
    <name type="common">Acorn worm</name>
    <dbReference type="NCBI Taxonomy" id="10224"/>
    <lineage>
        <taxon>Eukaryota</taxon>
        <taxon>Metazoa</taxon>
        <taxon>Hemichordata</taxon>
        <taxon>Enteropneusta</taxon>
        <taxon>Harrimaniidae</taxon>
        <taxon>Saccoglossus</taxon>
    </lineage>
</organism>
<dbReference type="RefSeq" id="XP_006816431.1">
    <property type="nucleotide sequence ID" value="XM_006816368.1"/>
</dbReference>
<feature type="region of interest" description="Disordered" evidence="2">
    <location>
        <begin position="280"/>
        <end position="302"/>
    </location>
</feature>
<feature type="region of interest" description="Disordered" evidence="2">
    <location>
        <begin position="452"/>
        <end position="506"/>
    </location>
</feature>
<dbReference type="PANTHER" id="PTHR16046">
    <property type="entry name" value="SMC5-SMC6 COMPLEX LOCALIZATION FACTOR 2"/>
    <property type="match status" value="1"/>
</dbReference>
<dbReference type="InterPro" id="IPR044276">
    <property type="entry name" value="CANIN_dom"/>
</dbReference>
<evidence type="ECO:0000256" key="2">
    <source>
        <dbReference type="SAM" id="MobiDB-lite"/>
    </source>
</evidence>
<accession>A0ABM0M8U0</accession>
<feature type="region of interest" description="Disordered" evidence="2">
    <location>
        <begin position="408"/>
        <end position="428"/>
    </location>
</feature>
<feature type="compositionally biased region" description="Basic and acidic residues" evidence="2">
    <location>
        <begin position="1114"/>
        <end position="1128"/>
    </location>
</feature>
<feature type="region of interest" description="Disordered" evidence="2">
    <location>
        <begin position="1"/>
        <end position="20"/>
    </location>
</feature>
<reference evidence="5" key="1">
    <citation type="submission" date="2025-08" db="UniProtKB">
        <authorList>
            <consortium name="RefSeq"/>
        </authorList>
    </citation>
    <scope>IDENTIFICATION</scope>
    <source>
        <tissue evidence="5">Testes</tissue>
    </source>
</reference>
<proteinExistence type="inferred from homology"/>
<name>A0ABM0M8U0_SACKO</name>
<sequence>MAARNDGWSPIARTKKAVTTKGDQCISNFFRNNSHDEENHCDETESWQSTPPKLPYVHMEDRSPKGKSPRTKAPGYTMPKSPGLVRNIAEAIKASPPKKASHNTDSPLGRRKSSESLKYKSVCGNDMKHLDVIDGKQTGVEQSASFSVIDNAFSPHLVVSSDVKVKKPIPVLMTRKTLLESDNLKRDKILLSPSASIRLEETELYSKNPAETQSVAVNLKTKDIQQHKMPNDSLISNQTTSNSSTSLTPVDLKHKAMSGRRTSLQYSEDRTKEFQGSTSAFQPACVPSSHSKHQKHTDTAKKTRPFYKKQPSYSDILELAAQNVDCLQTESLICLISDNEEVDEGGSVKEKFGSYIIEQPNLMLQKSVTTISGKSSPLPVVALNKVSNKSPVRVTPEFLQQCERSLKKAKKMPAKDKQKRLAYNEKDSAQHLATKRRWGDISLKITSHRKDEFKAKLQTSPEARKRINSRRNMHASDKSNQQGTNKHISESNLTISERNRRKFQDNLQGKAARLKMENENIHSERNAKKSCQDELTPSTSVFGLFQKIGTLVNTSTNESSPSNDNFEKTDKKKSNISAAQIDIAKLKEMLGPRKVVDEDVTVKEDILEENNSDAAFNDDCYDDDPEVGDLSEQINDAKSHHEYEINDEGSDGSGGSLCKTEEESPDQIEDESEIRFDHDTTLDELNFSLDSGSENSDDDRFDEMLMCAPTALQENLQELSSRKPPGTPTLPEEEEEVTDHCAQPSTSDFVSAGERFEFKHTLDTILAEKHIREQTDCELEAMQASLKQRINEGGFAKLVDSDGENEEDRNDVNKDLLPEHKENLEKFSLHRDPIADVHPGETVFENQLIGQIFSFPDNLTLQDCGFTVSQNTLEKLLSSASPGGLPGYTDQEIVTLVCLISKVALETQLRYLAVQVDFQMCIAVLLECFRPEDWTDKTFEICQCLPLITNHHHNMVYIVQILPTNTQRGRYLKRRLSYSMLSKLLSSNNNINQISVKTSLKVNDLLQILQICKPTNDADYYELNSIVMLVDMCIGNEPLRSTEKEDLERVAQKLRSLSGDIRETVRCLYRSKVKDLLVRTASKLTFMYQGMTQRTLFSFMNKDVDLPGDGPSSSHHDNQEERNEKQTE</sequence>
<evidence type="ECO:0000313" key="4">
    <source>
        <dbReference type="Proteomes" id="UP000694865"/>
    </source>
</evidence>
<feature type="region of interest" description="Disordered" evidence="2">
    <location>
        <begin position="30"/>
        <end position="116"/>
    </location>
</feature>
<evidence type="ECO:0000259" key="3">
    <source>
        <dbReference type="Pfam" id="PF14816"/>
    </source>
</evidence>
<gene>
    <name evidence="5" type="primary">LOC100370605</name>
</gene>
<feature type="compositionally biased region" description="Polar residues" evidence="2">
    <location>
        <begin position="478"/>
        <end position="496"/>
    </location>
</feature>
<feature type="compositionally biased region" description="Acidic residues" evidence="2">
    <location>
        <begin position="663"/>
        <end position="672"/>
    </location>
</feature>
<dbReference type="InterPro" id="IPR026161">
    <property type="entry name" value="FAM178"/>
</dbReference>
<feature type="region of interest" description="Disordered" evidence="2">
    <location>
        <begin position="717"/>
        <end position="736"/>
    </location>
</feature>
<dbReference type="Proteomes" id="UP000694865">
    <property type="component" value="Unplaced"/>
</dbReference>
<dbReference type="GeneID" id="100370605"/>
<dbReference type="PANTHER" id="PTHR16046:SF9">
    <property type="entry name" value="SMC5-SMC6 COMPLEX LOCALIZATION FACTOR PROTEIN 2"/>
    <property type="match status" value="1"/>
</dbReference>
<feature type="compositionally biased region" description="Basic and acidic residues" evidence="2">
    <location>
        <begin position="33"/>
        <end position="43"/>
    </location>
</feature>
<feature type="domain" description="Coiled-coil SMC6 And NSE5 INteracting (CANIN)" evidence="3">
    <location>
        <begin position="887"/>
        <end position="988"/>
    </location>
</feature>
<keyword evidence="4" id="KW-1185">Reference proteome</keyword>
<feature type="compositionally biased region" description="Polar residues" evidence="2">
    <location>
        <begin position="555"/>
        <end position="564"/>
    </location>
</feature>
<evidence type="ECO:0000313" key="5">
    <source>
        <dbReference type="RefSeq" id="XP_006816431.1"/>
    </source>
</evidence>
<feature type="region of interest" description="Disordered" evidence="2">
    <location>
        <begin position="555"/>
        <end position="574"/>
    </location>
</feature>
<feature type="compositionally biased region" description="Basic residues" evidence="2">
    <location>
        <begin position="408"/>
        <end position="420"/>
    </location>
</feature>
<feature type="region of interest" description="Disordered" evidence="2">
    <location>
        <begin position="644"/>
        <end position="672"/>
    </location>
</feature>